<name>A0A0D1X9D1_9PEZI</name>
<keyword evidence="2" id="KW-1185">Reference proteome</keyword>
<reference evidence="1 2" key="1">
    <citation type="submission" date="2015-01" db="EMBL/GenBank/DDBJ databases">
        <title>The Genome Sequence of Ochroconis gallopava CBS43764.</title>
        <authorList>
            <consortium name="The Broad Institute Genomics Platform"/>
            <person name="Cuomo C."/>
            <person name="de Hoog S."/>
            <person name="Gorbushina A."/>
            <person name="Stielow B."/>
            <person name="Teixiera M."/>
            <person name="Abouelleil A."/>
            <person name="Chapman S.B."/>
            <person name="Priest M."/>
            <person name="Young S.K."/>
            <person name="Wortman J."/>
            <person name="Nusbaum C."/>
            <person name="Birren B."/>
        </authorList>
    </citation>
    <scope>NUCLEOTIDE SEQUENCE [LARGE SCALE GENOMIC DNA]</scope>
    <source>
        <strain evidence="1 2">CBS 43764</strain>
    </source>
</reference>
<dbReference type="RefSeq" id="XP_016208630.1">
    <property type="nucleotide sequence ID" value="XM_016363553.1"/>
</dbReference>
<dbReference type="InParanoid" id="A0A0D1X9D1"/>
<dbReference type="VEuPathDB" id="FungiDB:PV09_09488"/>
<sequence>MPDLKLINTLQKRKLEAIIPHSTYLAIGQSSELNKLLTTLIQTIADMTNTIKVKEQLVILKTQDDWDKWIEQLEGMVAPTLWKKYIDPDSSNPPAIPTLNTEEPIESAYSATYATAVDRAEEDQTERPEYNRVQYNLTNKEREEFRFDLEVYTRKDLPKFKAEEREYIEAAQVIRQTCDDTAKLYLKAKDPLRTQVQKLRDVYRGDPALRKRRAREAYNAVIRTPVTAKTITSWVSKWQEAMLQAEAVGLPHALDYEQWSSDLLAAVGDLVPSTVTRILQTTAGNGDLETYRDVVQAIQSECSIRLSIRPTQSGVRRGASAIKTSNQGGWK</sequence>
<accession>A0A0D1X9D1</accession>
<dbReference type="EMBL" id="KN847600">
    <property type="protein sequence ID" value="KIV98760.1"/>
    <property type="molecule type" value="Genomic_DNA"/>
</dbReference>
<dbReference type="HOGENOM" id="CLU_053913_0_0_1"/>
<dbReference type="AlphaFoldDB" id="A0A0D1X9D1"/>
<dbReference type="OrthoDB" id="4951733at2759"/>
<protein>
    <submittedName>
        <fullName evidence="1">Uncharacterized protein</fullName>
    </submittedName>
</protein>
<dbReference type="GeneID" id="27317461"/>
<evidence type="ECO:0000313" key="1">
    <source>
        <dbReference type="EMBL" id="KIV98760.1"/>
    </source>
</evidence>
<proteinExistence type="predicted"/>
<organism evidence="1 2">
    <name type="scientific">Verruconis gallopava</name>
    <dbReference type="NCBI Taxonomy" id="253628"/>
    <lineage>
        <taxon>Eukaryota</taxon>
        <taxon>Fungi</taxon>
        <taxon>Dikarya</taxon>
        <taxon>Ascomycota</taxon>
        <taxon>Pezizomycotina</taxon>
        <taxon>Dothideomycetes</taxon>
        <taxon>Pleosporomycetidae</taxon>
        <taxon>Venturiales</taxon>
        <taxon>Sympoventuriaceae</taxon>
        <taxon>Verruconis</taxon>
    </lineage>
</organism>
<evidence type="ECO:0000313" key="2">
    <source>
        <dbReference type="Proteomes" id="UP000053259"/>
    </source>
</evidence>
<gene>
    <name evidence="1" type="ORF">PV09_09488</name>
</gene>
<dbReference type="Proteomes" id="UP000053259">
    <property type="component" value="Unassembled WGS sequence"/>
</dbReference>